<keyword evidence="10" id="KW-1185">Reference proteome</keyword>
<evidence type="ECO:0000256" key="7">
    <source>
        <dbReference type="SAM" id="SignalP"/>
    </source>
</evidence>
<name>A0A8K0HHR4_9ROSA</name>
<comment type="caution">
    <text evidence="9">The sequence shown here is derived from an EMBL/GenBank/DDBJ whole genome shotgun (WGS) entry which is preliminary data.</text>
</comment>
<dbReference type="OrthoDB" id="1920459at2759"/>
<dbReference type="EMBL" id="VOIH02000002">
    <property type="protein sequence ID" value="KAF3452666.1"/>
    <property type="molecule type" value="Genomic_DNA"/>
</dbReference>
<sequence length="114" mass="11205">MAVGAVLLVAVLVISNAPASEAALTCSQVVSNLRPCVSYLVSGSGKPPAACCSGVVALASAASSSADKKTACECIKSTAKSVNPKPQLAQSLPANCGISLPFPVSPNTDCSKVG</sequence>
<dbReference type="SMART" id="SM00499">
    <property type="entry name" value="AAI"/>
    <property type="match status" value="1"/>
</dbReference>
<keyword evidence="5" id="KW-1015">Disulfide bond</keyword>
<evidence type="ECO:0000256" key="6">
    <source>
        <dbReference type="RuleBase" id="RU000628"/>
    </source>
</evidence>
<feature type="chain" id="PRO_5035458199" description="Non-specific lipid-transfer protein" evidence="7">
    <location>
        <begin position="23"/>
        <end position="114"/>
    </location>
</feature>
<evidence type="ECO:0000313" key="10">
    <source>
        <dbReference type="Proteomes" id="UP000796880"/>
    </source>
</evidence>
<keyword evidence="7" id="KW-0732">Signal</keyword>
<keyword evidence="3 6" id="KW-0813">Transport</keyword>
<dbReference type="InterPro" id="IPR036312">
    <property type="entry name" value="Bifun_inhib/LTP/seed_sf"/>
</dbReference>
<gene>
    <name evidence="9" type="ORF">FNV43_RR03099</name>
</gene>
<dbReference type="GO" id="GO:0006869">
    <property type="term" value="P:lipid transport"/>
    <property type="evidence" value="ECO:0007669"/>
    <property type="project" value="InterPro"/>
</dbReference>
<dbReference type="PANTHER" id="PTHR33076">
    <property type="entry name" value="NON-SPECIFIC LIPID-TRANSFER PROTEIN 2-RELATED"/>
    <property type="match status" value="1"/>
</dbReference>
<dbReference type="InterPro" id="IPR016140">
    <property type="entry name" value="Bifunc_inhib/LTP/seed_store"/>
</dbReference>
<dbReference type="Pfam" id="PF00234">
    <property type="entry name" value="Tryp_alpha_amyl"/>
    <property type="match status" value="1"/>
</dbReference>
<evidence type="ECO:0000259" key="8">
    <source>
        <dbReference type="SMART" id="SM00499"/>
    </source>
</evidence>
<feature type="signal peptide" evidence="7">
    <location>
        <begin position="1"/>
        <end position="22"/>
    </location>
</feature>
<evidence type="ECO:0000256" key="2">
    <source>
        <dbReference type="ARBA" id="ARBA00009748"/>
    </source>
</evidence>
<dbReference type="PRINTS" id="PR00382">
    <property type="entry name" value="LIPIDTRNSFER"/>
</dbReference>
<dbReference type="CDD" id="cd01960">
    <property type="entry name" value="nsLTP1"/>
    <property type="match status" value="1"/>
</dbReference>
<dbReference type="InterPro" id="IPR000528">
    <property type="entry name" value="Plant_nsLTP"/>
</dbReference>
<dbReference type="SUPFAM" id="SSF47699">
    <property type="entry name" value="Bifunctional inhibitor/lipid-transfer protein/seed storage 2S albumin"/>
    <property type="match status" value="1"/>
</dbReference>
<evidence type="ECO:0000256" key="3">
    <source>
        <dbReference type="ARBA" id="ARBA00022448"/>
    </source>
</evidence>
<dbReference type="Gene3D" id="1.10.110.10">
    <property type="entry name" value="Plant lipid-transfer and hydrophobic proteins"/>
    <property type="match status" value="1"/>
</dbReference>
<protein>
    <recommendedName>
        <fullName evidence="6">Non-specific lipid-transfer protein</fullName>
    </recommendedName>
</protein>
<dbReference type="AlphaFoldDB" id="A0A8K0HHR4"/>
<proteinExistence type="inferred from homology"/>
<dbReference type="GO" id="GO:0008289">
    <property type="term" value="F:lipid binding"/>
    <property type="evidence" value="ECO:0007669"/>
    <property type="project" value="UniProtKB-KW"/>
</dbReference>
<comment type="similarity">
    <text evidence="2 6">Belongs to the plant LTP family.</text>
</comment>
<accession>A0A8K0HHR4</accession>
<evidence type="ECO:0000256" key="4">
    <source>
        <dbReference type="ARBA" id="ARBA00023121"/>
    </source>
</evidence>
<dbReference type="Proteomes" id="UP000796880">
    <property type="component" value="Unassembled WGS sequence"/>
</dbReference>
<comment type="function">
    <text evidence="1 6">Plant non-specific lipid-transfer proteins transfer phospholipids as well as galactolipids across membranes. May play a role in wax or cutin deposition in the cell walls of expanding epidermal cells and certain secretory tissues.</text>
</comment>
<evidence type="ECO:0000313" key="9">
    <source>
        <dbReference type="EMBL" id="KAF3452666.1"/>
    </source>
</evidence>
<feature type="domain" description="Bifunctional inhibitor/plant lipid transfer protein/seed storage helical" evidence="8">
    <location>
        <begin position="26"/>
        <end position="110"/>
    </location>
</feature>
<evidence type="ECO:0000256" key="5">
    <source>
        <dbReference type="ARBA" id="ARBA00023157"/>
    </source>
</evidence>
<evidence type="ECO:0000256" key="1">
    <source>
        <dbReference type="ARBA" id="ARBA00003211"/>
    </source>
</evidence>
<keyword evidence="4 6" id="KW-0446">Lipid-binding</keyword>
<organism evidence="9 10">
    <name type="scientific">Rhamnella rubrinervis</name>
    <dbReference type="NCBI Taxonomy" id="2594499"/>
    <lineage>
        <taxon>Eukaryota</taxon>
        <taxon>Viridiplantae</taxon>
        <taxon>Streptophyta</taxon>
        <taxon>Embryophyta</taxon>
        <taxon>Tracheophyta</taxon>
        <taxon>Spermatophyta</taxon>
        <taxon>Magnoliopsida</taxon>
        <taxon>eudicotyledons</taxon>
        <taxon>Gunneridae</taxon>
        <taxon>Pentapetalae</taxon>
        <taxon>rosids</taxon>
        <taxon>fabids</taxon>
        <taxon>Rosales</taxon>
        <taxon>Rhamnaceae</taxon>
        <taxon>rhamnoid group</taxon>
        <taxon>Rhamneae</taxon>
        <taxon>Rhamnella</taxon>
    </lineage>
</organism>
<dbReference type="PROSITE" id="PS00597">
    <property type="entry name" value="PLANT_LTP"/>
    <property type="match status" value="1"/>
</dbReference>
<reference evidence="9" key="1">
    <citation type="submission" date="2020-03" db="EMBL/GenBank/DDBJ databases">
        <title>A high-quality chromosome-level genome assembly of a woody plant with both climbing and erect habits, Rhamnella rubrinervis.</title>
        <authorList>
            <person name="Lu Z."/>
            <person name="Yang Y."/>
            <person name="Zhu X."/>
            <person name="Sun Y."/>
        </authorList>
    </citation>
    <scope>NUCLEOTIDE SEQUENCE</scope>
    <source>
        <strain evidence="9">BYM</strain>
        <tissue evidence="9">Leaf</tissue>
    </source>
</reference>